<gene>
    <name evidence="1" type="ORF">C0Q70_17517</name>
</gene>
<proteinExistence type="predicted"/>
<organism evidence="1 2">
    <name type="scientific">Pomacea canaliculata</name>
    <name type="common">Golden apple snail</name>
    <dbReference type="NCBI Taxonomy" id="400727"/>
    <lineage>
        <taxon>Eukaryota</taxon>
        <taxon>Metazoa</taxon>
        <taxon>Spiralia</taxon>
        <taxon>Lophotrochozoa</taxon>
        <taxon>Mollusca</taxon>
        <taxon>Gastropoda</taxon>
        <taxon>Caenogastropoda</taxon>
        <taxon>Architaenioglossa</taxon>
        <taxon>Ampullarioidea</taxon>
        <taxon>Ampullariidae</taxon>
        <taxon>Pomacea</taxon>
    </lineage>
</organism>
<sequence>MNAFVRIQGSTHLCECYARHICSEPSSLVSMKDNRVCDPSDDEDRFPLSSRRQWSTREGFNALGAKLHIC</sequence>
<name>A0A2T7NKL4_POMCA</name>
<evidence type="ECO:0000313" key="2">
    <source>
        <dbReference type="Proteomes" id="UP000245119"/>
    </source>
</evidence>
<dbReference type="AlphaFoldDB" id="A0A2T7NKL4"/>
<comment type="caution">
    <text evidence="1">The sequence shown here is derived from an EMBL/GenBank/DDBJ whole genome shotgun (WGS) entry which is preliminary data.</text>
</comment>
<protein>
    <submittedName>
        <fullName evidence="1">Uncharacterized protein</fullName>
    </submittedName>
</protein>
<evidence type="ECO:0000313" key="1">
    <source>
        <dbReference type="EMBL" id="PVD21717.1"/>
    </source>
</evidence>
<keyword evidence="2" id="KW-1185">Reference proteome</keyword>
<accession>A0A2T7NKL4</accession>
<reference evidence="1 2" key="1">
    <citation type="submission" date="2018-04" db="EMBL/GenBank/DDBJ databases">
        <title>The genome of golden apple snail Pomacea canaliculata provides insight into stress tolerance and invasive adaptation.</title>
        <authorList>
            <person name="Liu C."/>
            <person name="Liu B."/>
            <person name="Ren Y."/>
            <person name="Zhang Y."/>
            <person name="Wang H."/>
            <person name="Li S."/>
            <person name="Jiang F."/>
            <person name="Yin L."/>
            <person name="Zhang G."/>
            <person name="Qian W."/>
            <person name="Fan W."/>
        </authorList>
    </citation>
    <scope>NUCLEOTIDE SEQUENCE [LARGE SCALE GENOMIC DNA]</scope>
    <source>
        <strain evidence="1">SZHN2017</strain>
        <tissue evidence="1">Muscle</tissue>
    </source>
</reference>
<dbReference type="Proteomes" id="UP000245119">
    <property type="component" value="Linkage Group LG11"/>
</dbReference>
<dbReference type="EMBL" id="PZQS01000011">
    <property type="protein sequence ID" value="PVD21717.1"/>
    <property type="molecule type" value="Genomic_DNA"/>
</dbReference>